<dbReference type="PANTHER" id="PTHR37308">
    <property type="entry name" value="INTEGRAL MEMBRANE PROTEIN"/>
    <property type="match status" value="1"/>
</dbReference>
<feature type="transmembrane region" description="Helical" evidence="1">
    <location>
        <begin position="249"/>
        <end position="268"/>
    </location>
</feature>
<name>A0A174TCL0_9FIRM</name>
<feature type="transmembrane region" description="Helical" evidence="1">
    <location>
        <begin position="155"/>
        <end position="175"/>
    </location>
</feature>
<feature type="transmembrane region" description="Helical" evidence="1">
    <location>
        <begin position="112"/>
        <end position="135"/>
    </location>
</feature>
<evidence type="ECO:0000313" key="2">
    <source>
        <dbReference type="EMBL" id="GKH02736.1"/>
    </source>
</evidence>
<dbReference type="PANTHER" id="PTHR37308:SF1">
    <property type="entry name" value="POLYPRENYL-PHOSPHATE TRANSPORTER"/>
    <property type="match status" value="1"/>
</dbReference>
<dbReference type="OrthoDB" id="9793746at2"/>
<dbReference type="EMBL" id="BQNJ01000002">
    <property type="protein sequence ID" value="GKH02736.1"/>
    <property type="molecule type" value="Genomic_DNA"/>
</dbReference>
<feature type="transmembrane region" description="Helical" evidence="1">
    <location>
        <begin position="55"/>
        <end position="76"/>
    </location>
</feature>
<organism evidence="3 4">
    <name type="scientific">Hungatella hathewayi</name>
    <dbReference type="NCBI Taxonomy" id="154046"/>
    <lineage>
        <taxon>Bacteria</taxon>
        <taxon>Bacillati</taxon>
        <taxon>Bacillota</taxon>
        <taxon>Clostridia</taxon>
        <taxon>Lachnospirales</taxon>
        <taxon>Lachnospiraceae</taxon>
        <taxon>Hungatella</taxon>
    </lineage>
</organism>
<evidence type="ECO:0000256" key="1">
    <source>
        <dbReference type="SAM" id="Phobius"/>
    </source>
</evidence>
<gene>
    <name evidence="2" type="ORF">CE91St55_47170</name>
    <name evidence="3" type="ORF">GNE07_03125</name>
</gene>
<protein>
    <submittedName>
        <fullName evidence="3">DUF368 domain-containing protein</fullName>
    </submittedName>
</protein>
<accession>A0A174TCL0</accession>
<reference evidence="3 4" key="1">
    <citation type="submission" date="2019-09" db="EMBL/GenBank/DDBJ databases">
        <title>Draft genome sequencing of Hungatella hathewayi 123Y-2.</title>
        <authorList>
            <person name="Lv Q."/>
            <person name="Li S."/>
        </authorList>
    </citation>
    <scope>NUCLEOTIDE SEQUENCE [LARGE SCALE GENOMIC DNA]</scope>
    <source>
        <strain evidence="3 4">123Y-2</strain>
    </source>
</reference>
<dbReference type="RefSeq" id="WP_006773067.1">
    <property type="nucleotide sequence ID" value="NZ_BQNJ01000002.1"/>
</dbReference>
<dbReference type="Pfam" id="PF04018">
    <property type="entry name" value="VCA0040-like"/>
    <property type="match status" value="1"/>
</dbReference>
<evidence type="ECO:0000313" key="3">
    <source>
        <dbReference type="EMBL" id="MUB62067.1"/>
    </source>
</evidence>
<sequence length="298" mass="31522">MEYIGELLKGVVIGIANILPGISGGMLAISMGVYDTIIHAVNRLFKEPVESIRTLFPYGLGAVAGIISLSLVFEYLFGTFPLQTKLAFIGLIGGGLPALFEKTKEPGERRRGVMTICVTAAVVIFITVAGGMSIASGSHGGAGTVKTGAEYLSSGRFWIISMFLVGILAAGTMVVPGVSGSMIMMMIGVYEPLLQTTNGCIRAAAAFDFPALLSDGLVLLPYFTGLGLGIFLFAKIVEHLLVNHERQMYCVIIGLVFSSPVVILWDVAWSRIELYQLLGGISLCLLGYVAAVRCGGEG</sequence>
<proteinExistence type="predicted"/>
<feature type="transmembrane region" description="Helical" evidence="1">
    <location>
        <begin position="274"/>
        <end position="292"/>
    </location>
</feature>
<keyword evidence="1" id="KW-0812">Transmembrane</keyword>
<dbReference type="Proteomes" id="UP000434223">
    <property type="component" value="Unassembled WGS sequence"/>
</dbReference>
<dbReference type="EMBL" id="WNME01000002">
    <property type="protein sequence ID" value="MUB62067.1"/>
    <property type="molecule type" value="Genomic_DNA"/>
</dbReference>
<comment type="caution">
    <text evidence="3">The sequence shown here is derived from an EMBL/GenBank/DDBJ whole genome shotgun (WGS) entry which is preliminary data.</text>
</comment>
<reference evidence="2" key="2">
    <citation type="submission" date="2022-01" db="EMBL/GenBank/DDBJ databases">
        <title>Novel bile acid biosynthetic pathways are enriched in the microbiome of centenarians.</title>
        <authorList>
            <person name="Sato Y."/>
            <person name="Atarashi K."/>
            <person name="Plichta R.D."/>
            <person name="Arai Y."/>
            <person name="Sasajima S."/>
            <person name="Kearney M.S."/>
            <person name="Suda W."/>
            <person name="Takeshita K."/>
            <person name="Sasaki T."/>
            <person name="Okamoto S."/>
            <person name="Skelly N.A."/>
            <person name="Okamura Y."/>
            <person name="Vlamakis H."/>
            <person name="Li Y."/>
            <person name="Tanoue T."/>
            <person name="Takei H."/>
            <person name="Nittono H."/>
            <person name="Narushima S."/>
            <person name="Irie J."/>
            <person name="Itoh H."/>
            <person name="Moriya K."/>
            <person name="Sugiura Y."/>
            <person name="Suematsu M."/>
            <person name="Moritoki N."/>
            <person name="Shibata S."/>
            <person name="Littman R.D."/>
            <person name="Fischbach A.M."/>
            <person name="Uwamino Y."/>
            <person name="Inoue T."/>
            <person name="Honda A."/>
            <person name="Hattori M."/>
            <person name="Murai T."/>
            <person name="Xavier J.R."/>
            <person name="Hirose N."/>
            <person name="Honda K."/>
        </authorList>
    </citation>
    <scope>NUCLEOTIDE SEQUENCE</scope>
    <source>
        <strain evidence="2">CE91-St55</strain>
    </source>
</reference>
<keyword evidence="1" id="KW-1133">Transmembrane helix</keyword>
<dbReference type="InterPro" id="IPR007163">
    <property type="entry name" value="VCA0040-like"/>
</dbReference>
<keyword evidence="1" id="KW-0472">Membrane</keyword>
<feature type="transmembrane region" description="Helical" evidence="1">
    <location>
        <begin position="12"/>
        <end position="34"/>
    </location>
</feature>
<dbReference type="Proteomes" id="UP001055091">
    <property type="component" value="Unassembled WGS sequence"/>
</dbReference>
<evidence type="ECO:0000313" key="4">
    <source>
        <dbReference type="Proteomes" id="UP000434223"/>
    </source>
</evidence>
<dbReference type="AlphaFoldDB" id="A0A174TCL0"/>
<feature type="transmembrane region" description="Helical" evidence="1">
    <location>
        <begin position="219"/>
        <end position="237"/>
    </location>
</feature>
<dbReference type="GeneID" id="93148838"/>